<dbReference type="RefSeq" id="WP_091268292.1">
    <property type="nucleotide sequence ID" value="NZ_FNFK01000047.1"/>
</dbReference>
<reference evidence="3" key="1">
    <citation type="submission" date="2016-10" db="EMBL/GenBank/DDBJ databases">
        <authorList>
            <person name="Varghese N."/>
            <person name="Submissions S."/>
        </authorList>
    </citation>
    <scope>NUCLEOTIDE SEQUENCE [LARGE SCALE GENOMIC DNA]</scope>
    <source>
        <strain evidence="3">DSM 19181</strain>
    </source>
</reference>
<evidence type="ECO:0000313" key="2">
    <source>
        <dbReference type="EMBL" id="SDK65566.1"/>
    </source>
</evidence>
<dbReference type="EMBL" id="FNFK01000047">
    <property type="protein sequence ID" value="SDK65566.1"/>
    <property type="molecule type" value="Genomic_DNA"/>
</dbReference>
<protein>
    <recommendedName>
        <fullName evidence="4">ZIP Zinc transporter</fullName>
    </recommendedName>
</protein>
<keyword evidence="1" id="KW-0472">Membrane</keyword>
<feature type="transmembrane region" description="Helical" evidence="1">
    <location>
        <begin position="29"/>
        <end position="49"/>
    </location>
</feature>
<keyword evidence="1" id="KW-0812">Transmembrane</keyword>
<dbReference type="OrthoDB" id="21325at2"/>
<feature type="transmembrane region" description="Helical" evidence="1">
    <location>
        <begin position="109"/>
        <end position="129"/>
    </location>
</feature>
<keyword evidence="1" id="KW-1133">Transmembrane helix</keyword>
<accession>A0A1G9DNV8</accession>
<feature type="transmembrane region" description="Helical" evidence="1">
    <location>
        <begin position="135"/>
        <end position="156"/>
    </location>
</feature>
<proteinExistence type="predicted"/>
<gene>
    <name evidence="2" type="ORF">SAMN04488098_104718</name>
</gene>
<feature type="transmembrane region" description="Helical" evidence="1">
    <location>
        <begin position="222"/>
        <end position="239"/>
    </location>
</feature>
<name>A0A1G9DNV8_9LACT</name>
<evidence type="ECO:0000256" key="1">
    <source>
        <dbReference type="SAM" id="Phobius"/>
    </source>
</evidence>
<feature type="transmembrane region" description="Helical" evidence="1">
    <location>
        <begin position="69"/>
        <end position="88"/>
    </location>
</feature>
<feature type="transmembrane region" description="Helical" evidence="1">
    <location>
        <begin position="193"/>
        <end position="210"/>
    </location>
</feature>
<dbReference type="STRING" id="426701.SAMN04488098_104718"/>
<evidence type="ECO:0008006" key="4">
    <source>
        <dbReference type="Google" id="ProtNLM"/>
    </source>
</evidence>
<evidence type="ECO:0000313" key="3">
    <source>
        <dbReference type="Proteomes" id="UP000199433"/>
    </source>
</evidence>
<sequence>MSLTGLFLALGFSFIHLSSRHFKLRLFSVNQFTSFVGGISLAYVFFHLIPTVQGYEHEIMETFHISSQNASHLIFGSMLAGIVVFYFLELALKSSRLKLAKRDFSTSGIFWAHIGSYFLYNFIIGILLSNQRFETTFTALLYLFAIGVHFMTNDWVLRHHFEKLYDRYGLKLLVASVLLGWLLGLTIHISHTYMGLLEAFVAGGLILNALKDELPACKGSGMTSFMVGLVFYSGLLMFIL</sequence>
<keyword evidence="3" id="KW-1185">Reference proteome</keyword>
<organism evidence="2 3">
    <name type="scientific">Alkalibacterium thalassium</name>
    <dbReference type="NCBI Taxonomy" id="426701"/>
    <lineage>
        <taxon>Bacteria</taxon>
        <taxon>Bacillati</taxon>
        <taxon>Bacillota</taxon>
        <taxon>Bacilli</taxon>
        <taxon>Lactobacillales</taxon>
        <taxon>Carnobacteriaceae</taxon>
        <taxon>Alkalibacterium</taxon>
    </lineage>
</organism>
<dbReference type="AlphaFoldDB" id="A0A1G9DNV8"/>
<dbReference type="Proteomes" id="UP000199433">
    <property type="component" value="Unassembled WGS sequence"/>
</dbReference>
<feature type="transmembrane region" description="Helical" evidence="1">
    <location>
        <begin position="168"/>
        <end position="187"/>
    </location>
</feature>